<dbReference type="Proteomes" id="UP000325811">
    <property type="component" value="Chromosome I"/>
</dbReference>
<dbReference type="EMBL" id="LR699553">
    <property type="protein sequence ID" value="VVD30718.1"/>
    <property type="molecule type" value="Genomic_DNA"/>
</dbReference>
<evidence type="ECO:0000313" key="1">
    <source>
        <dbReference type="EMBL" id="VVD30718.1"/>
    </source>
</evidence>
<dbReference type="AlphaFoldDB" id="A0A5Q4ZKC6"/>
<reference evidence="1 2" key="1">
    <citation type="submission" date="2019-08" db="EMBL/GenBank/DDBJ databases">
        <authorList>
            <person name="Herpell B J."/>
        </authorList>
    </citation>
    <scope>NUCLEOTIDE SEQUENCE [LARGE SCALE GENOMIC DNA]</scope>
    <source>
        <strain evidence="2">Msb3</strain>
    </source>
</reference>
<evidence type="ECO:0000313" key="2">
    <source>
        <dbReference type="Proteomes" id="UP000325811"/>
    </source>
</evidence>
<protein>
    <submittedName>
        <fullName evidence="1">Uncharacterized protein</fullName>
    </submittedName>
</protein>
<dbReference type="KEGG" id="pdio:PDMSB3_4274"/>
<organism evidence="1 2">
    <name type="scientific">Paraburkholderia dioscoreae</name>
    <dbReference type="NCBI Taxonomy" id="2604047"/>
    <lineage>
        <taxon>Bacteria</taxon>
        <taxon>Pseudomonadati</taxon>
        <taxon>Pseudomonadota</taxon>
        <taxon>Betaproteobacteria</taxon>
        <taxon>Burkholderiales</taxon>
        <taxon>Burkholderiaceae</taxon>
        <taxon>Paraburkholderia</taxon>
    </lineage>
</organism>
<name>A0A5Q4ZKC6_9BURK</name>
<proteinExistence type="predicted"/>
<accession>A0A5Q4ZKC6</accession>
<sequence length="104" mass="11051">MGGHHKAGKIKGFGAHSASLRLRSTLFYARLGSKKPAEGVPDKALKAPTTSQWVQPMMAKAGPQLAAIRGELEQVKPLKALRLLVRPAGIEPATPAFGGQYSIH</sequence>
<gene>
    <name evidence="1" type="ORF">PDMSB3_4274</name>
</gene>
<keyword evidence="2" id="KW-1185">Reference proteome</keyword>